<proteinExistence type="inferred from homology"/>
<dbReference type="PANTHER" id="PTHR33154">
    <property type="entry name" value="TRANSCRIPTIONAL REGULATOR, ARSR FAMILY"/>
    <property type="match status" value="1"/>
</dbReference>
<sequence length="273" mass="29014">MRPSASGRASGEIDLQRAFAALGEPTRFRVVEVLAESARTVGGVADAIGALQPQTTKHLQALEVAGLIVVHKLGRRRVARLDRAAFALLSAWLGAWAQEDPDDVVLGSYEHAIAEAEADPARPRALSLSVRIDAPIDAVWRAWTDPQLAARWWVPRHFEVRGLEIGPNPGAPVRVALAEPGGAIYRSEGRVLDVDPGRRLAFALAPLDEAGEALFDAVHTVELREEGAATVVELRIEAEGARPGVAEALAGLEPGWSQLLDNLAALLGGDAPS</sequence>
<dbReference type="PANTHER" id="PTHR33154:SF33">
    <property type="entry name" value="TRANSCRIPTIONAL REPRESSOR SDPR"/>
    <property type="match status" value="1"/>
</dbReference>
<keyword evidence="4" id="KW-0804">Transcription</keyword>
<evidence type="ECO:0000313" key="7">
    <source>
        <dbReference type="Proteomes" id="UP001500731"/>
    </source>
</evidence>
<evidence type="ECO:0000256" key="3">
    <source>
        <dbReference type="ARBA" id="ARBA00023125"/>
    </source>
</evidence>
<dbReference type="InterPro" id="IPR023393">
    <property type="entry name" value="START-like_dom_sf"/>
</dbReference>
<evidence type="ECO:0000313" key="6">
    <source>
        <dbReference type="EMBL" id="GAA4488512.1"/>
    </source>
</evidence>
<dbReference type="InterPro" id="IPR036388">
    <property type="entry name" value="WH-like_DNA-bd_sf"/>
</dbReference>
<dbReference type="SMART" id="SM00418">
    <property type="entry name" value="HTH_ARSR"/>
    <property type="match status" value="1"/>
</dbReference>
<evidence type="ECO:0000256" key="4">
    <source>
        <dbReference type="ARBA" id="ARBA00023163"/>
    </source>
</evidence>
<keyword evidence="2" id="KW-0805">Transcription regulation</keyword>
<dbReference type="InterPro" id="IPR011991">
    <property type="entry name" value="ArsR-like_HTH"/>
</dbReference>
<dbReference type="InterPro" id="IPR036390">
    <property type="entry name" value="WH_DNA-bd_sf"/>
</dbReference>
<dbReference type="CDD" id="cd00090">
    <property type="entry name" value="HTH_ARSR"/>
    <property type="match status" value="1"/>
</dbReference>
<dbReference type="Proteomes" id="UP001500731">
    <property type="component" value="Unassembled WGS sequence"/>
</dbReference>
<feature type="domain" description="HTH arsR-type" evidence="5">
    <location>
        <begin position="7"/>
        <end position="101"/>
    </location>
</feature>
<keyword evidence="7" id="KW-1185">Reference proteome</keyword>
<dbReference type="SUPFAM" id="SSF46785">
    <property type="entry name" value="Winged helix' DNA-binding domain"/>
    <property type="match status" value="1"/>
</dbReference>
<comment type="similarity">
    <text evidence="1">Belongs to the AHA1 family.</text>
</comment>
<evidence type="ECO:0000256" key="1">
    <source>
        <dbReference type="ARBA" id="ARBA00006817"/>
    </source>
</evidence>
<dbReference type="SUPFAM" id="SSF55961">
    <property type="entry name" value="Bet v1-like"/>
    <property type="match status" value="1"/>
</dbReference>
<dbReference type="Gene3D" id="1.10.10.10">
    <property type="entry name" value="Winged helix-like DNA-binding domain superfamily/Winged helix DNA-binding domain"/>
    <property type="match status" value="1"/>
</dbReference>
<dbReference type="InterPro" id="IPR013538">
    <property type="entry name" value="ASHA1/2-like_C"/>
</dbReference>
<organism evidence="6 7">
    <name type="scientific">Microbacterium panaciterrae</name>
    <dbReference type="NCBI Taxonomy" id="985759"/>
    <lineage>
        <taxon>Bacteria</taxon>
        <taxon>Bacillati</taxon>
        <taxon>Actinomycetota</taxon>
        <taxon>Actinomycetes</taxon>
        <taxon>Micrococcales</taxon>
        <taxon>Microbacteriaceae</taxon>
        <taxon>Microbacterium</taxon>
    </lineage>
</organism>
<gene>
    <name evidence="6" type="ORF">GCM10023171_28050</name>
</gene>
<dbReference type="Pfam" id="PF08327">
    <property type="entry name" value="AHSA1"/>
    <property type="match status" value="1"/>
</dbReference>
<comment type="caution">
    <text evidence="6">The sequence shown here is derived from an EMBL/GenBank/DDBJ whole genome shotgun (WGS) entry which is preliminary data.</text>
</comment>
<reference evidence="7" key="1">
    <citation type="journal article" date="2019" name="Int. J. Syst. Evol. Microbiol.">
        <title>The Global Catalogue of Microorganisms (GCM) 10K type strain sequencing project: providing services to taxonomists for standard genome sequencing and annotation.</title>
        <authorList>
            <consortium name="The Broad Institute Genomics Platform"/>
            <consortium name="The Broad Institute Genome Sequencing Center for Infectious Disease"/>
            <person name="Wu L."/>
            <person name="Ma J."/>
        </authorList>
    </citation>
    <scope>NUCLEOTIDE SEQUENCE [LARGE SCALE GENOMIC DNA]</scope>
    <source>
        <strain evidence="7">JCM 17839</strain>
    </source>
</reference>
<dbReference type="InterPro" id="IPR001845">
    <property type="entry name" value="HTH_ArsR_DNA-bd_dom"/>
</dbReference>
<dbReference type="RefSeq" id="WP_345187966.1">
    <property type="nucleotide sequence ID" value="NZ_BAABGP010000018.1"/>
</dbReference>
<dbReference type="PROSITE" id="PS50987">
    <property type="entry name" value="HTH_ARSR_2"/>
    <property type="match status" value="1"/>
</dbReference>
<evidence type="ECO:0000256" key="2">
    <source>
        <dbReference type="ARBA" id="ARBA00023015"/>
    </source>
</evidence>
<dbReference type="InterPro" id="IPR051081">
    <property type="entry name" value="HTH_MetalResp_TranReg"/>
</dbReference>
<dbReference type="PRINTS" id="PR00778">
    <property type="entry name" value="HTHARSR"/>
</dbReference>
<keyword evidence="3" id="KW-0238">DNA-binding</keyword>
<dbReference type="Pfam" id="PF12840">
    <property type="entry name" value="HTH_20"/>
    <property type="match status" value="1"/>
</dbReference>
<dbReference type="CDD" id="cd07814">
    <property type="entry name" value="SRPBCC_CalC_Aha1-like"/>
    <property type="match status" value="1"/>
</dbReference>
<evidence type="ECO:0000259" key="5">
    <source>
        <dbReference type="PROSITE" id="PS50987"/>
    </source>
</evidence>
<accession>A0ABP8PK01</accession>
<dbReference type="Gene3D" id="3.30.530.20">
    <property type="match status" value="1"/>
</dbReference>
<dbReference type="EMBL" id="BAABGP010000018">
    <property type="protein sequence ID" value="GAA4488512.1"/>
    <property type="molecule type" value="Genomic_DNA"/>
</dbReference>
<protein>
    <submittedName>
        <fullName evidence="6">Metalloregulator ArsR/SmtB family transcription factor</fullName>
    </submittedName>
</protein>
<name>A0ABP8PK01_9MICO</name>